<dbReference type="Proteomes" id="UP000008744">
    <property type="component" value="Unassembled WGS sequence"/>
</dbReference>
<organism evidence="3">
    <name type="scientific">Drosophila persimilis</name>
    <name type="common">Fruit fly</name>
    <dbReference type="NCBI Taxonomy" id="7234"/>
    <lineage>
        <taxon>Eukaryota</taxon>
        <taxon>Metazoa</taxon>
        <taxon>Ecdysozoa</taxon>
        <taxon>Arthropoda</taxon>
        <taxon>Hexapoda</taxon>
        <taxon>Insecta</taxon>
        <taxon>Pterygota</taxon>
        <taxon>Neoptera</taxon>
        <taxon>Endopterygota</taxon>
        <taxon>Diptera</taxon>
        <taxon>Brachycera</taxon>
        <taxon>Muscomorpha</taxon>
        <taxon>Ephydroidea</taxon>
        <taxon>Drosophilidae</taxon>
        <taxon>Drosophila</taxon>
        <taxon>Sophophora</taxon>
    </lineage>
</organism>
<dbReference type="STRING" id="7234.B4G528"/>
<feature type="signal peptide" evidence="1">
    <location>
        <begin position="1"/>
        <end position="26"/>
    </location>
</feature>
<keyword evidence="3" id="KW-1185">Reference proteome</keyword>
<evidence type="ECO:0000256" key="1">
    <source>
        <dbReference type="SAM" id="SignalP"/>
    </source>
</evidence>
<dbReference type="eggNOG" id="KOG1052">
    <property type="taxonomic scope" value="Eukaryota"/>
</dbReference>
<dbReference type="GO" id="GO:0050907">
    <property type="term" value="P:detection of chemical stimulus involved in sensory perception"/>
    <property type="evidence" value="ECO:0007669"/>
    <property type="project" value="EnsemblMetazoa"/>
</dbReference>
<reference evidence="2 3" key="1">
    <citation type="journal article" date="2007" name="Nature">
        <title>Evolution of genes and genomes on the Drosophila phylogeny.</title>
        <authorList>
            <consortium name="Drosophila 12 Genomes Consortium"/>
            <person name="Clark A.G."/>
            <person name="Eisen M.B."/>
            <person name="Smith D.R."/>
            <person name="Bergman C.M."/>
            <person name="Oliver B."/>
            <person name="Markow T.A."/>
            <person name="Kaufman T.C."/>
            <person name="Kellis M."/>
            <person name="Gelbart W."/>
            <person name="Iyer V.N."/>
            <person name="Pollard D.A."/>
            <person name="Sackton T.B."/>
            <person name="Larracuente A.M."/>
            <person name="Singh N.D."/>
            <person name="Abad J.P."/>
            <person name="Abt D.N."/>
            <person name="Adryan B."/>
            <person name="Aguade M."/>
            <person name="Akashi H."/>
            <person name="Anderson W.W."/>
            <person name="Aquadro C.F."/>
            <person name="Ardell D.H."/>
            <person name="Arguello R."/>
            <person name="Artieri C.G."/>
            <person name="Barbash D.A."/>
            <person name="Barker D."/>
            <person name="Barsanti P."/>
            <person name="Batterham P."/>
            <person name="Batzoglou S."/>
            <person name="Begun D."/>
            <person name="Bhutkar A."/>
            <person name="Blanco E."/>
            <person name="Bosak S.A."/>
            <person name="Bradley R.K."/>
            <person name="Brand A.D."/>
            <person name="Brent M.R."/>
            <person name="Brooks A.N."/>
            <person name="Brown R.H."/>
            <person name="Butlin R.K."/>
            <person name="Caggese C."/>
            <person name="Calvi B.R."/>
            <person name="Bernardo de Carvalho A."/>
            <person name="Caspi A."/>
            <person name="Castrezana S."/>
            <person name="Celniker S.E."/>
            <person name="Chang J.L."/>
            <person name="Chapple C."/>
            <person name="Chatterji S."/>
            <person name="Chinwalla A."/>
            <person name="Civetta A."/>
            <person name="Clifton S.W."/>
            <person name="Comeron J.M."/>
            <person name="Costello J.C."/>
            <person name="Coyne J.A."/>
            <person name="Daub J."/>
            <person name="David R.G."/>
            <person name="Delcher A.L."/>
            <person name="Delehaunty K."/>
            <person name="Do C.B."/>
            <person name="Ebling H."/>
            <person name="Edwards K."/>
            <person name="Eickbush T."/>
            <person name="Evans J.D."/>
            <person name="Filipski A."/>
            <person name="Findeiss S."/>
            <person name="Freyhult E."/>
            <person name="Fulton L."/>
            <person name="Fulton R."/>
            <person name="Garcia A.C."/>
            <person name="Gardiner A."/>
            <person name="Garfield D.A."/>
            <person name="Garvin B.E."/>
            <person name="Gibson G."/>
            <person name="Gilbert D."/>
            <person name="Gnerre S."/>
            <person name="Godfrey J."/>
            <person name="Good R."/>
            <person name="Gotea V."/>
            <person name="Gravely B."/>
            <person name="Greenberg A.J."/>
            <person name="Griffiths-Jones S."/>
            <person name="Gross S."/>
            <person name="Guigo R."/>
            <person name="Gustafson E.A."/>
            <person name="Haerty W."/>
            <person name="Hahn M.W."/>
            <person name="Halligan D.L."/>
            <person name="Halpern A.L."/>
            <person name="Halter G.M."/>
            <person name="Han M.V."/>
            <person name="Heger A."/>
            <person name="Hillier L."/>
            <person name="Hinrichs A.S."/>
            <person name="Holmes I."/>
            <person name="Hoskins R.A."/>
            <person name="Hubisz M.J."/>
            <person name="Hultmark D."/>
            <person name="Huntley M.A."/>
            <person name="Jaffe D.B."/>
            <person name="Jagadeeshan S."/>
            <person name="Jeck W.R."/>
            <person name="Johnson J."/>
            <person name="Jones C.D."/>
            <person name="Jordan W.C."/>
            <person name="Karpen G.H."/>
            <person name="Kataoka E."/>
            <person name="Keightley P.D."/>
            <person name="Kheradpour P."/>
            <person name="Kirkness E.F."/>
            <person name="Koerich L.B."/>
            <person name="Kristiansen K."/>
            <person name="Kudrna D."/>
            <person name="Kulathinal R.J."/>
            <person name="Kumar S."/>
            <person name="Kwok R."/>
            <person name="Lander E."/>
            <person name="Langley C.H."/>
            <person name="Lapoint R."/>
            <person name="Lazzaro B.P."/>
            <person name="Lee S.J."/>
            <person name="Levesque L."/>
            <person name="Li R."/>
            <person name="Lin C.F."/>
            <person name="Lin M.F."/>
            <person name="Lindblad-Toh K."/>
            <person name="Llopart A."/>
            <person name="Long M."/>
            <person name="Low L."/>
            <person name="Lozovsky E."/>
            <person name="Lu J."/>
            <person name="Luo M."/>
            <person name="Machado C.A."/>
            <person name="Makalowski W."/>
            <person name="Marzo M."/>
            <person name="Matsuda M."/>
            <person name="Matzkin L."/>
            <person name="McAllister B."/>
            <person name="McBride C.S."/>
            <person name="McKernan B."/>
            <person name="McKernan K."/>
            <person name="Mendez-Lago M."/>
            <person name="Minx P."/>
            <person name="Mollenhauer M.U."/>
            <person name="Montooth K."/>
            <person name="Mount S.M."/>
            <person name="Mu X."/>
            <person name="Myers E."/>
            <person name="Negre B."/>
            <person name="Newfeld S."/>
            <person name="Nielsen R."/>
            <person name="Noor M.A."/>
            <person name="O'Grady P."/>
            <person name="Pachter L."/>
            <person name="Papaceit M."/>
            <person name="Parisi M.J."/>
            <person name="Parisi M."/>
            <person name="Parts L."/>
            <person name="Pedersen J.S."/>
            <person name="Pesole G."/>
            <person name="Phillippy A.M."/>
            <person name="Ponting C.P."/>
            <person name="Pop M."/>
            <person name="Porcelli D."/>
            <person name="Powell J.R."/>
            <person name="Prohaska S."/>
            <person name="Pruitt K."/>
            <person name="Puig M."/>
            <person name="Quesneville H."/>
            <person name="Ram K.R."/>
            <person name="Rand D."/>
            <person name="Rasmussen M.D."/>
            <person name="Reed L.K."/>
            <person name="Reenan R."/>
            <person name="Reily A."/>
            <person name="Remington K.A."/>
            <person name="Rieger T.T."/>
            <person name="Ritchie M.G."/>
            <person name="Robin C."/>
            <person name="Rogers Y.H."/>
            <person name="Rohde C."/>
            <person name="Rozas J."/>
            <person name="Rubenfield M.J."/>
            <person name="Ruiz A."/>
            <person name="Russo S."/>
            <person name="Salzberg S.L."/>
            <person name="Sanchez-Gracia A."/>
            <person name="Saranga D.J."/>
            <person name="Sato H."/>
            <person name="Schaeffer S.W."/>
            <person name="Schatz M.C."/>
            <person name="Schlenke T."/>
            <person name="Schwartz R."/>
            <person name="Segarra C."/>
            <person name="Singh R.S."/>
            <person name="Sirot L."/>
            <person name="Sirota M."/>
            <person name="Sisneros N.B."/>
            <person name="Smith C.D."/>
            <person name="Smith T.F."/>
            <person name="Spieth J."/>
            <person name="Stage D.E."/>
            <person name="Stark A."/>
            <person name="Stephan W."/>
            <person name="Strausberg R.L."/>
            <person name="Strempel S."/>
            <person name="Sturgill D."/>
            <person name="Sutton G."/>
            <person name="Sutton G.G."/>
            <person name="Tao W."/>
            <person name="Teichmann S."/>
            <person name="Tobari Y.N."/>
            <person name="Tomimura Y."/>
            <person name="Tsolas J.M."/>
            <person name="Valente V.L."/>
            <person name="Venter E."/>
            <person name="Venter J.C."/>
            <person name="Vicario S."/>
            <person name="Vieira F.G."/>
            <person name="Vilella A.J."/>
            <person name="Villasante A."/>
            <person name="Walenz B."/>
            <person name="Wang J."/>
            <person name="Wasserman M."/>
            <person name="Watts T."/>
            <person name="Wilson D."/>
            <person name="Wilson R.K."/>
            <person name="Wing R.A."/>
            <person name="Wolfner M.F."/>
            <person name="Wong A."/>
            <person name="Wong G.K."/>
            <person name="Wu C.I."/>
            <person name="Wu G."/>
            <person name="Yamamoto D."/>
            <person name="Yang H.P."/>
            <person name="Yang S.P."/>
            <person name="Yorke J.A."/>
            <person name="Yoshida K."/>
            <person name="Zdobnov E."/>
            <person name="Zhang P."/>
            <person name="Zhang Y."/>
            <person name="Zimin A.V."/>
            <person name="Baldwin J."/>
            <person name="Abdouelleil A."/>
            <person name="Abdulkadir J."/>
            <person name="Abebe A."/>
            <person name="Abera B."/>
            <person name="Abreu J."/>
            <person name="Acer S.C."/>
            <person name="Aftuck L."/>
            <person name="Alexander A."/>
            <person name="An P."/>
            <person name="Anderson E."/>
            <person name="Anderson S."/>
            <person name="Arachi H."/>
            <person name="Azer M."/>
            <person name="Bachantsang P."/>
            <person name="Barry A."/>
            <person name="Bayul T."/>
            <person name="Berlin A."/>
            <person name="Bessette D."/>
            <person name="Bloom T."/>
            <person name="Blye J."/>
            <person name="Boguslavskiy L."/>
            <person name="Bonnet C."/>
            <person name="Boukhgalter B."/>
            <person name="Bourzgui I."/>
            <person name="Brown A."/>
            <person name="Cahill P."/>
            <person name="Channer S."/>
            <person name="Cheshatsang Y."/>
            <person name="Chuda L."/>
            <person name="Citroen M."/>
            <person name="Collymore A."/>
            <person name="Cooke P."/>
            <person name="Costello M."/>
            <person name="D'Aco K."/>
            <person name="Daza R."/>
            <person name="De Haan G."/>
            <person name="DeGray S."/>
            <person name="DeMaso C."/>
            <person name="Dhargay N."/>
            <person name="Dooley K."/>
            <person name="Dooley E."/>
            <person name="Doricent M."/>
            <person name="Dorje P."/>
            <person name="Dorjee K."/>
            <person name="Dupes A."/>
            <person name="Elong R."/>
            <person name="Falk J."/>
            <person name="Farina A."/>
            <person name="Faro S."/>
            <person name="Ferguson D."/>
            <person name="Fisher S."/>
            <person name="Foley C.D."/>
            <person name="Franke A."/>
            <person name="Friedrich D."/>
            <person name="Gadbois L."/>
            <person name="Gearin G."/>
            <person name="Gearin C.R."/>
            <person name="Giannoukos G."/>
            <person name="Goode T."/>
            <person name="Graham J."/>
            <person name="Grandbois E."/>
            <person name="Grewal S."/>
            <person name="Gyaltsen K."/>
            <person name="Hafez N."/>
            <person name="Hagos B."/>
            <person name="Hall J."/>
            <person name="Henson C."/>
            <person name="Hollinger A."/>
            <person name="Honan T."/>
            <person name="Huard M.D."/>
            <person name="Hughes L."/>
            <person name="Hurhula B."/>
            <person name="Husby M.E."/>
            <person name="Kamat A."/>
            <person name="Kanga B."/>
            <person name="Kashin S."/>
            <person name="Khazanovich D."/>
            <person name="Kisner P."/>
            <person name="Lance K."/>
            <person name="Lara M."/>
            <person name="Lee W."/>
            <person name="Lennon N."/>
            <person name="Letendre F."/>
            <person name="LeVine R."/>
            <person name="Lipovsky A."/>
            <person name="Liu X."/>
            <person name="Liu J."/>
            <person name="Liu S."/>
            <person name="Lokyitsang T."/>
            <person name="Lokyitsang Y."/>
            <person name="Lubonja R."/>
            <person name="Lui A."/>
            <person name="MacDonald P."/>
            <person name="Magnisalis V."/>
            <person name="Maru K."/>
            <person name="Matthews C."/>
            <person name="McCusker W."/>
            <person name="McDonough S."/>
            <person name="Mehta T."/>
            <person name="Meldrim J."/>
            <person name="Meneus L."/>
            <person name="Mihai O."/>
            <person name="Mihalev A."/>
            <person name="Mihova T."/>
            <person name="Mittelman R."/>
            <person name="Mlenga V."/>
            <person name="Montmayeur A."/>
            <person name="Mulrain L."/>
            <person name="Navidi A."/>
            <person name="Naylor J."/>
            <person name="Negash T."/>
            <person name="Nguyen T."/>
            <person name="Nguyen N."/>
            <person name="Nicol R."/>
            <person name="Norbu C."/>
            <person name="Norbu N."/>
            <person name="Novod N."/>
            <person name="O'Neill B."/>
            <person name="Osman S."/>
            <person name="Markiewicz E."/>
            <person name="Oyono O.L."/>
            <person name="Patti C."/>
            <person name="Phunkhang P."/>
            <person name="Pierre F."/>
            <person name="Priest M."/>
            <person name="Raghuraman S."/>
            <person name="Rege F."/>
            <person name="Reyes R."/>
            <person name="Rise C."/>
            <person name="Rogov P."/>
            <person name="Ross K."/>
            <person name="Ryan E."/>
            <person name="Settipalli S."/>
            <person name="Shea T."/>
            <person name="Sherpa N."/>
            <person name="Shi L."/>
            <person name="Shih D."/>
            <person name="Sparrow T."/>
            <person name="Spaulding J."/>
            <person name="Stalker J."/>
            <person name="Stange-Thomann N."/>
            <person name="Stavropoulos S."/>
            <person name="Stone C."/>
            <person name="Strader C."/>
            <person name="Tesfaye S."/>
            <person name="Thomson T."/>
            <person name="Thoulutsang Y."/>
            <person name="Thoulutsang D."/>
            <person name="Topham K."/>
            <person name="Topping I."/>
            <person name="Tsamla T."/>
            <person name="Vassiliev H."/>
            <person name="Vo A."/>
            <person name="Wangchuk T."/>
            <person name="Wangdi T."/>
            <person name="Weiand M."/>
            <person name="Wilkinson J."/>
            <person name="Wilson A."/>
            <person name="Yadav S."/>
            <person name="Young G."/>
            <person name="Yu Q."/>
            <person name="Zembek L."/>
            <person name="Zhong D."/>
            <person name="Zimmer A."/>
            <person name="Zwirko Z."/>
            <person name="Jaffe D.B."/>
            <person name="Alvarez P."/>
            <person name="Brockman W."/>
            <person name="Butler J."/>
            <person name="Chin C."/>
            <person name="Gnerre S."/>
            <person name="Grabherr M."/>
            <person name="Kleber M."/>
            <person name="Mauceli E."/>
            <person name="MacCallum I."/>
        </authorList>
    </citation>
    <scope>NUCLEOTIDE SEQUENCE [LARGE SCALE GENOMIC DNA]</scope>
    <source>
        <strain evidence="3">MSH-3 / Tucson 14011-0111.49</strain>
    </source>
</reference>
<gene>
    <name evidence="2" type="primary">Dper\GL23255</name>
    <name evidence="2" type="ORF">Dper_GL23255</name>
</gene>
<dbReference type="AlphaFoldDB" id="B4G528"/>
<evidence type="ECO:0000313" key="2">
    <source>
        <dbReference type="EMBL" id="EDW24694.1"/>
    </source>
</evidence>
<dbReference type="HOGENOM" id="CLU_1788841_0_0_1"/>
<dbReference type="PhylomeDB" id="B4G528"/>
<proteinExistence type="predicted"/>
<sequence>MRSSGCLLLLFGFQLYFLSWPMAVEGNDFSSFLSANASLAVVVDHEYMTRHGQNIMAHFEKILSDIIRENLKNGGINVRYFRWNAVRLKKDFLAAITVTDCANTWNFYRSTQETSVLLIAITDSDCPRLPLNKALMVRQSLILSV</sequence>
<name>B4G528_DROPE</name>
<protein>
    <submittedName>
        <fullName evidence="2">GL23255</fullName>
    </submittedName>
</protein>
<accession>B4G528</accession>
<dbReference type="EMBL" id="CH479179">
    <property type="protein sequence ID" value="EDW24694.1"/>
    <property type="molecule type" value="Genomic_DNA"/>
</dbReference>
<dbReference type="OMA" id="ADCESTW"/>
<feature type="chain" id="PRO_5002805809" evidence="1">
    <location>
        <begin position="27"/>
        <end position="145"/>
    </location>
</feature>
<keyword evidence="1" id="KW-0732">Signal</keyword>
<dbReference type="OrthoDB" id="5984008at2759"/>
<evidence type="ECO:0000313" key="3">
    <source>
        <dbReference type="Proteomes" id="UP000008744"/>
    </source>
</evidence>